<evidence type="ECO:0000256" key="2">
    <source>
        <dbReference type="ARBA" id="ARBA00023125"/>
    </source>
</evidence>
<dbReference type="Proteomes" id="UP001165542">
    <property type="component" value="Unassembled WGS sequence"/>
</dbReference>
<dbReference type="PRINTS" id="PR00455">
    <property type="entry name" value="HTHTETR"/>
</dbReference>
<dbReference type="Pfam" id="PF17937">
    <property type="entry name" value="TetR_C_28"/>
    <property type="match status" value="1"/>
</dbReference>
<keyword evidence="7" id="KW-1185">Reference proteome</keyword>
<feature type="domain" description="HTH tetR-type" evidence="5">
    <location>
        <begin position="6"/>
        <end position="66"/>
    </location>
</feature>
<dbReference type="EMBL" id="JAJISC010000002">
    <property type="protein sequence ID" value="MCS2608544.1"/>
    <property type="molecule type" value="Genomic_DNA"/>
</dbReference>
<evidence type="ECO:0000259" key="5">
    <source>
        <dbReference type="PROSITE" id="PS50977"/>
    </source>
</evidence>
<reference evidence="6" key="1">
    <citation type="submission" date="2021-11" db="EMBL/GenBank/DDBJ databases">
        <title>Halomonas sp., isolated from a coastal aquaculture zone in Dongshan Bay.</title>
        <authorList>
            <person name="Lin W."/>
        </authorList>
    </citation>
    <scope>NUCLEOTIDE SEQUENCE</scope>
    <source>
        <strain evidence="6">Yzlin-01</strain>
    </source>
</reference>
<feature type="DNA-binding region" description="H-T-H motif" evidence="4">
    <location>
        <begin position="29"/>
        <end position="48"/>
    </location>
</feature>
<dbReference type="PANTHER" id="PTHR47506:SF6">
    <property type="entry name" value="HTH-TYPE TRANSCRIPTIONAL REPRESSOR NEMR"/>
    <property type="match status" value="1"/>
</dbReference>
<comment type="caution">
    <text evidence="6">The sequence shown here is derived from an EMBL/GenBank/DDBJ whole genome shotgun (WGS) entry which is preliminary data.</text>
</comment>
<proteinExistence type="predicted"/>
<keyword evidence="1" id="KW-0805">Transcription regulation</keyword>
<evidence type="ECO:0000313" key="7">
    <source>
        <dbReference type="Proteomes" id="UP001165542"/>
    </source>
</evidence>
<name>A0ABT2EAJ5_9GAMM</name>
<dbReference type="RefSeq" id="WP_259035054.1">
    <property type="nucleotide sequence ID" value="NZ_JAJISC010000002.1"/>
</dbReference>
<dbReference type="SUPFAM" id="SSF46689">
    <property type="entry name" value="Homeodomain-like"/>
    <property type="match status" value="1"/>
</dbReference>
<dbReference type="InterPro" id="IPR009057">
    <property type="entry name" value="Homeodomain-like_sf"/>
</dbReference>
<dbReference type="Pfam" id="PF00440">
    <property type="entry name" value="TetR_N"/>
    <property type="match status" value="1"/>
</dbReference>
<organism evidence="6 7">
    <name type="scientific">Halomonas dongshanensis</name>
    <dbReference type="NCBI Taxonomy" id="2890835"/>
    <lineage>
        <taxon>Bacteria</taxon>
        <taxon>Pseudomonadati</taxon>
        <taxon>Pseudomonadota</taxon>
        <taxon>Gammaproteobacteria</taxon>
        <taxon>Oceanospirillales</taxon>
        <taxon>Halomonadaceae</taxon>
        <taxon>Halomonas</taxon>
    </lineage>
</organism>
<evidence type="ECO:0000256" key="1">
    <source>
        <dbReference type="ARBA" id="ARBA00023015"/>
    </source>
</evidence>
<keyword evidence="3" id="KW-0804">Transcription</keyword>
<dbReference type="InterPro" id="IPR041479">
    <property type="entry name" value="TetR_CgmR_C"/>
</dbReference>
<evidence type="ECO:0000313" key="6">
    <source>
        <dbReference type="EMBL" id="MCS2608544.1"/>
    </source>
</evidence>
<evidence type="ECO:0000256" key="3">
    <source>
        <dbReference type="ARBA" id="ARBA00023163"/>
    </source>
</evidence>
<gene>
    <name evidence="6" type="ORF">LLY24_04320</name>
</gene>
<dbReference type="Gene3D" id="1.10.357.10">
    <property type="entry name" value="Tetracycline Repressor, domain 2"/>
    <property type="match status" value="1"/>
</dbReference>
<dbReference type="InterPro" id="IPR001647">
    <property type="entry name" value="HTH_TetR"/>
</dbReference>
<accession>A0ABT2EAJ5</accession>
<sequence length="185" mass="20722">MARKKEISLERILDAADAVIMESAGRHFTLDAVAERAGISKGGLVYSFATKDDLVAAALQREMDRVQVAVRSRAGTNWNHKGKRLLAYLDEALTEDERLIRRASFLMTALLHTPEKSLPAREYYRSLFDLFEDDSRKGKEIRQAILAVEGVFLLRGIGLAAPTPQEWRSVLQHARDTVASALEEI</sequence>
<evidence type="ECO:0000256" key="4">
    <source>
        <dbReference type="PROSITE-ProRule" id="PRU00335"/>
    </source>
</evidence>
<keyword evidence="2 4" id="KW-0238">DNA-binding</keyword>
<protein>
    <submittedName>
        <fullName evidence="6">TetR/AcrR family transcriptional regulator</fullName>
    </submittedName>
</protein>
<dbReference type="PROSITE" id="PS50977">
    <property type="entry name" value="HTH_TETR_2"/>
    <property type="match status" value="1"/>
</dbReference>
<dbReference type="PANTHER" id="PTHR47506">
    <property type="entry name" value="TRANSCRIPTIONAL REGULATORY PROTEIN"/>
    <property type="match status" value="1"/>
</dbReference>